<evidence type="ECO:0000313" key="2">
    <source>
        <dbReference type="Proteomes" id="UP000188533"/>
    </source>
</evidence>
<name>A0A1Q3EJ52_LENED</name>
<keyword evidence="2" id="KW-1185">Reference proteome</keyword>
<protein>
    <submittedName>
        <fullName evidence="1">Uncharacterized protein</fullName>
    </submittedName>
</protein>
<sequence length="149" mass="16969">MHYWAGSLERYRVAGESDCQFLGAVMHYTPAKSFAALTRFETKLQNNGNSDDSQSTFISLALVKRANLDQDVGLTNIIPDPFIWSDDGYDSADDDDDIQDSISRKHEGDENAVGYEDRFLGIKDWRLNMNPFAELLILQARFRRRNNVG</sequence>
<reference evidence="1 2" key="1">
    <citation type="submission" date="2016-08" db="EMBL/GenBank/DDBJ databases">
        <authorList>
            <consortium name="Lentinula edodes genome sequencing consortium"/>
            <person name="Sakamoto Y."/>
            <person name="Nakade K."/>
            <person name="Sato S."/>
            <person name="Yoshida Y."/>
            <person name="Miyazaki K."/>
            <person name="Natsume S."/>
            <person name="Konno N."/>
        </authorList>
    </citation>
    <scope>NUCLEOTIDE SEQUENCE [LARGE SCALE GENOMIC DNA]</scope>
    <source>
        <strain evidence="1 2">NBRC 111202</strain>
    </source>
</reference>
<gene>
    <name evidence="1" type="ORF">LENED_009224</name>
</gene>
<evidence type="ECO:0000313" key="1">
    <source>
        <dbReference type="EMBL" id="GAW07247.1"/>
    </source>
</evidence>
<comment type="caution">
    <text evidence="1">The sequence shown here is derived from an EMBL/GenBank/DDBJ whole genome shotgun (WGS) entry which is preliminary data.</text>
</comment>
<organism evidence="1 2">
    <name type="scientific">Lentinula edodes</name>
    <name type="common">Shiitake mushroom</name>
    <name type="synonym">Lentinus edodes</name>
    <dbReference type="NCBI Taxonomy" id="5353"/>
    <lineage>
        <taxon>Eukaryota</taxon>
        <taxon>Fungi</taxon>
        <taxon>Dikarya</taxon>
        <taxon>Basidiomycota</taxon>
        <taxon>Agaricomycotina</taxon>
        <taxon>Agaricomycetes</taxon>
        <taxon>Agaricomycetidae</taxon>
        <taxon>Agaricales</taxon>
        <taxon>Marasmiineae</taxon>
        <taxon>Omphalotaceae</taxon>
        <taxon>Lentinula</taxon>
    </lineage>
</organism>
<accession>A0A1Q3EJ52</accession>
<dbReference type="AlphaFoldDB" id="A0A1Q3EJ52"/>
<dbReference type="EMBL" id="BDGU01000407">
    <property type="protein sequence ID" value="GAW07247.1"/>
    <property type="molecule type" value="Genomic_DNA"/>
</dbReference>
<reference evidence="1 2" key="2">
    <citation type="submission" date="2017-02" db="EMBL/GenBank/DDBJ databases">
        <title>A genome survey and senescence transcriptome analysis in Lentinula edodes.</title>
        <authorList>
            <person name="Sakamoto Y."/>
            <person name="Nakade K."/>
            <person name="Sato S."/>
            <person name="Yoshida Y."/>
            <person name="Miyazaki K."/>
            <person name="Natsume S."/>
            <person name="Konno N."/>
        </authorList>
    </citation>
    <scope>NUCLEOTIDE SEQUENCE [LARGE SCALE GENOMIC DNA]</scope>
    <source>
        <strain evidence="1 2">NBRC 111202</strain>
    </source>
</reference>
<proteinExistence type="predicted"/>
<dbReference type="Proteomes" id="UP000188533">
    <property type="component" value="Unassembled WGS sequence"/>
</dbReference>